<organism evidence="1 2">
    <name type="scientific">Coemansia nantahalensis</name>
    <dbReference type="NCBI Taxonomy" id="2789366"/>
    <lineage>
        <taxon>Eukaryota</taxon>
        <taxon>Fungi</taxon>
        <taxon>Fungi incertae sedis</taxon>
        <taxon>Zoopagomycota</taxon>
        <taxon>Kickxellomycotina</taxon>
        <taxon>Kickxellomycetes</taxon>
        <taxon>Kickxellales</taxon>
        <taxon>Kickxellaceae</taxon>
        <taxon>Coemansia</taxon>
    </lineage>
</organism>
<dbReference type="Proteomes" id="UP001140234">
    <property type="component" value="Unassembled WGS sequence"/>
</dbReference>
<accession>A0ACC1JZQ8</accession>
<reference evidence="1" key="1">
    <citation type="submission" date="2022-07" db="EMBL/GenBank/DDBJ databases">
        <title>Phylogenomic reconstructions and comparative analyses of Kickxellomycotina fungi.</title>
        <authorList>
            <person name="Reynolds N.K."/>
            <person name="Stajich J.E."/>
            <person name="Barry K."/>
            <person name="Grigoriev I.V."/>
            <person name="Crous P."/>
            <person name="Smith M.E."/>
        </authorList>
    </citation>
    <scope>NUCLEOTIDE SEQUENCE</scope>
    <source>
        <strain evidence="1">CBS 109366</strain>
    </source>
</reference>
<proteinExistence type="predicted"/>
<evidence type="ECO:0000313" key="1">
    <source>
        <dbReference type="EMBL" id="KAJ2770642.1"/>
    </source>
</evidence>
<protein>
    <submittedName>
        <fullName evidence="1">Uncharacterized protein</fullName>
    </submittedName>
</protein>
<evidence type="ECO:0000313" key="2">
    <source>
        <dbReference type="Proteomes" id="UP001140234"/>
    </source>
</evidence>
<comment type="caution">
    <text evidence="1">The sequence shown here is derived from an EMBL/GenBank/DDBJ whole genome shotgun (WGS) entry which is preliminary data.</text>
</comment>
<keyword evidence="2" id="KW-1185">Reference proteome</keyword>
<name>A0ACC1JZQ8_9FUNG</name>
<gene>
    <name evidence="1" type="ORF">IWQ57_002569</name>
</gene>
<dbReference type="EMBL" id="JANBUJ010000690">
    <property type="protein sequence ID" value="KAJ2770642.1"/>
    <property type="molecule type" value="Genomic_DNA"/>
</dbReference>
<sequence length="357" mass="37595">MAGLLGQKSHAARVLKVALAQRVPFDIRMAVASLAGRWCVVLGGSPGARSTMAAVVDAFYYNAGHSPSLDFLPMVPDDFCRQDGWHYPPMAPGDGQQGFFYMTVPPAHPALQLQQPPLRQPQPEPAEPVPQSTRRVLQQAVRMSRQGIPEALDLGRIEACAQELQSLCGMLIDNLIMLPMSEDPEANEVLNDLVQQITANCEAAARYSAVLAAGHAATKNALVQAAKDANRSLAVYDEHVQSYLDWRDGKWNSLYGHPQPPDRAPGGTASSPDIAAAASQTDPAVDSDPLVESSKAAAARRALDHAAASADVSESGGGSGSGSGSDVPAGDSEGSAPRQAGLVRMSTKARGKMLADE</sequence>